<evidence type="ECO:0000256" key="1">
    <source>
        <dbReference type="SAM" id="Phobius"/>
    </source>
</evidence>
<evidence type="ECO:0000313" key="2">
    <source>
        <dbReference type="EMBL" id="KAF2667838.1"/>
    </source>
</evidence>
<dbReference type="Proteomes" id="UP000799302">
    <property type="component" value="Unassembled WGS sequence"/>
</dbReference>
<keyword evidence="1" id="KW-0812">Transmembrane</keyword>
<organism evidence="2 3">
    <name type="scientific">Microthyrium microscopicum</name>
    <dbReference type="NCBI Taxonomy" id="703497"/>
    <lineage>
        <taxon>Eukaryota</taxon>
        <taxon>Fungi</taxon>
        <taxon>Dikarya</taxon>
        <taxon>Ascomycota</taxon>
        <taxon>Pezizomycotina</taxon>
        <taxon>Dothideomycetes</taxon>
        <taxon>Dothideomycetes incertae sedis</taxon>
        <taxon>Microthyriales</taxon>
        <taxon>Microthyriaceae</taxon>
        <taxon>Microthyrium</taxon>
    </lineage>
</organism>
<reference evidence="2" key="1">
    <citation type="journal article" date="2020" name="Stud. Mycol.">
        <title>101 Dothideomycetes genomes: a test case for predicting lifestyles and emergence of pathogens.</title>
        <authorList>
            <person name="Haridas S."/>
            <person name="Albert R."/>
            <person name="Binder M."/>
            <person name="Bloem J."/>
            <person name="Labutti K."/>
            <person name="Salamov A."/>
            <person name="Andreopoulos B."/>
            <person name="Baker S."/>
            <person name="Barry K."/>
            <person name="Bills G."/>
            <person name="Bluhm B."/>
            <person name="Cannon C."/>
            <person name="Castanera R."/>
            <person name="Culley D."/>
            <person name="Daum C."/>
            <person name="Ezra D."/>
            <person name="Gonzalez J."/>
            <person name="Henrissat B."/>
            <person name="Kuo A."/>
            <person name="Liang C."/>
            <person name="Lipzen A."/>
            <person name="Lutzoni F."/>
            <person name="Magnuson J."/>
            <person name="Mondo S."/>
            <person name="Nolan M."/>
            <person name="Ohm R."/>
            <person name="Pangilinan J."/>
            <person name="Park H.-J."/>
            <person name="Ramirez L."/>
            <person name="Alfaro M."/>
            <person name="Sun H."/>
            <person name="Tritt A."/>
            <person name="Yoshinaga Y."/>
            <person name="Zwiers L.-H."/>
            <person name="Turgeon B."/>
            <person name="Goodwin S."/>
            <person name="Spatafora J."/>
            <person name="Crous P."/>
            <person name="Grigoriev I."/>
        </authorList>
    </citation>
    <scope>NUCLEOTIDE SEQUENCE</scope>
    <source>
        <strain evidence="2">CBS 115976</strain>
    </source>
</reference>
<gene>
    <name evidence="2" type="ORF">BT63DRAFT_302105</name>
</gene>
<feature type="transmembrane region" description="Helical" evidence="1">
    <location>
        <begin position="12"/>
        <end position="34"/>
    </location>
</feature>
<dbReference type="AlphaFoldDB" id="A0A6A6U9P2"/>
<keyword evidence="1" id="KW-0472">Membrane</keyword>
<keyword evidence="1" id="KW-1133">Transmembrane helix</keyword>
<dbReference type="EMBL" id="MU004237">
    <property type="protein sequence ID" value="KAF2667838.1"/>
    <property type="molecule type" value="Genomic_DNA"/>
</dbReference>
<protein>
    <submittedName>
        <fullName evidence="2">Uncharacterized protein</fullName>
    </submittedName>
</protein>
<evidence type="ECO:0000313" key="3">
    <source>
        <dbReference type="Proteomes" id="UP000799302"/>
    </source>
</evidence>
<accession>A0A6A6U9P2</accession>
<keyword evidence="3" id="KW-1185">Reference proteome</keyword>
<sequence>MAFWRRMINISGGKHLATALSIHFAFFVGTYLGHWSSHPRQGKRTVGTPFFTIIGPSVHVLSIMYNFITGLAEKPALNSLPLDAYSKLQGSRTNQISKISYQNLEFQNKSLAKKQQEPFRNSNAPAYSSFLHSRYCLDLIGHHRWRRSTFPFQPICSPNSAFLDFNTSPQRGRGVPYTDCTDISNLQTVSTCQSALLAQV</sequence>
<name>A0A6A6U9P2_9PEZI</name>
<feature type="transmembrane region" description="Helical" evidence="1">
    <location>
        <begin position="46"/>
        <end position="68"/>
    </location>
</feature>
<proteinExistence type="predicted"/>